<keyword evidence="1 3" id="KW-0853">WD repeat</keyword>
<dbReference type="InterPro" id="IPR053053">
    <property type="entry name" value="WD_repeat_protein"/>
</dbReference>
<dbReference type="InterPro" id="IPR001680">
    <property type="entry name" value="WD40_rpt"/>
</dbReference>
<dbReference type="SUPFAM" id="SSF50978">
    <property type="entry name" value="WD40 repeat-like"/>
    <property type="match status" value="1"/>
</dbReference>
<evidence type="ECO:0000313" key="4">
    <source>
        <dbReference type="EMBL" id="KAG2333132.1"/>
    </source>
</evidence>
<feature type="repeat" description="WD" evidence="3">
    <location>
        <begin position="295"/>
        <end position="329"/>
    </location>
</feature>
<dbReference type="InterPro" id="IPR019775">
    <property type="entry name" value="WD40_repeat_CS"/>
</dbReference>
<name>A0A8X8BGL6_BRACI</name>
<gene>
    <name evidence="4" type="ORF">Bca52824_004312</name>
</gene>
<evidence type="ECO:0000256" key="3">
    <source>
        <dbReference type="PROSITE-ProRule" id="PRU00221"/>
    </source>
</evidence>
<protein>
    <submittedName>
        <fullName evidence="4">Uncharacterized protein</fullName>
    </submittedName>
</protein>
<dbReference type="EMBL" id="JAAMPC010000001">
    <property type="protein sequence ID" value="KAG2333132.1"/>
    <property type="molecule type" value="Genomic_DNA"/>
</dbReference>
<keyword evidence="5" id="KW-1185">Reference proteome</keyword>
<dbReference type="Pfam" id="PF00400">
    <property type="entry name" value="WD40"/>
    <property type="match status" value="3"/>
</dbReference>
<dbReference type="PROSITE" id="PS00678">
    <property type="entry name" value="WD_REPEATS_1"/>
    <property type="match status" value="1"/>
</dbReference>
<organism evidence="4 5">
    <name type="scientific">Brassica carinata</name>
    <name type="common">Ethiopian mustard</name>
    <name type="synonym">Abyssinian cabbage</name>
    <dbReference type="NCBI Taxonomy" id="52824"/>
    <lineage>
        <taxon>Eukaryota</taxon>
        <taxon>Viridiplantae</taxon>
        <taxon>Streptophyta</taxon>
        <taxon>Embryophyta</taxon>
        <taxon>Tracheophyta</taxon>
        <taxon>Spermatophyta</taxon>
        <taxon>Magnoliopsida</taxon>
        <taxon>eudicotyledons</taxon>
        <taxon>Gunneridae</taxon>
        <taxon>Pentapetalae</taxon>
        <taxon>rosids</taxon>
        <taxon>malvids</taxon>
        <taxon>Brassicales</taxon>
        <taxon>Brassicaceae</taxon>
        <taxon>Brassiceae</taxon>
        <taxon>Brassica</taxon>
    </lineage>
</organism>
<dbReference type="PANTHER" id="PTHR44566">
    <property type="entry name" value="TRANSDUCIN/WD40 REPEAT-LIKE SUPERFAMILY PROTEIN"/>
    <property type="match status" value="1"/>
</dbReference>
<proteinExistence type="predicted"/>
<dbReference type="InterPro" id="IPR036322">
    <property type="entry name" value="WD40_repeat_dom_sf"/>
</dbReference>
<dbReference type="PROSITE" id="PS50082">
    <property type="entry name" value="WD_REPEATS_2"/>
    <property type="match status" value="3"/>
</dbReference>
<evidence type="ECO:0000313" key="5">
    <source>
        <dbReference type="Proteomes" id="UP000886595"/>
    </source>
</evidence>
<dbReference type="PROSITE" id="PS50294">
    <property type="entry name" value="WD_REPEATS_REGION"/>
    <property type="match status" value="1"/>
</dbReference>
<reference evidence="4 5" key="1">
    <citation type="submission" date="2020-02" db="EMBL/GenBank/DDBJ databases">
        <authorList>
            <person name="Ma Q."/>
            <person name="Huang Y."/>
            <person name="Song X."/>
            <person name="Pei D."/>
        </authorList>
    </citation>
    <scope>NUCLEOTIDE SEQUENCE [LARGE SCALE GENOMIC DNA]</scope>
    <source>
        <strain evidence="4">Sxm20200214</strain>
        <tissue evidence="4">Leaf</tissue>
    </source>
</reference>
<keyword evidence="2" id="KW-0677">Repeat</keyword>
<dbReference type="Gene3D" id="2.130.10.10">
    <property type="entry name" value="YVTN repeat-like/Quinoprotein amine dehydrogenase"/>
    <property type="match status" value="1"/>
</dbReference>
<accession>A0A8X8BGL6</accession>
<feature type="repeat" description="WD" evidence="3">
    <location>
        <begin position="370"/>
        <end position="412"/>
    </location>
</feature>
<comment type="caution">
    <text evidence="4">The sequence shown here is derived from an EMBL/GenBank/DDBJ whole genome shotgun (WGS) entry which is preliminary data.</text>
</comment>
<dbReference type="SMART" id="SM00320">
    <property type="entry name" value="WD40"/>
    <property type="match status" value="6"/>
</dbReference>
<feature type="repeat" description="WD" evidence="3">
    <location>
        <begin position="523"/>
        <end position="552"/>
    </location>
</feature>
<sequence length="585" mass="66922">MRECNVKRSGVFDMEYMRWLEDQQRLFTEVSVATQEHLAENELRMSVDIKMEVPENIVELYRRHCYNAAEMRTRNQNSEVVVEGKKFTRTIFRPNDGPDILVNQVVQSGRTFYYKLPLPVIRSAGGFRRFISDSELAQEALDSVTPQRLVHNSLENEWSWARVTNNICRYVSTSIDLRARDRFGCYCDEAFGELFIMDEGAYNTGQEIPQFEEMGVDDHCPLCPKNYYLSYAPRAHYNDPYADYLGFFCCPTLFHRRCILPWLWIEKEEHFWTSSSCPPHRPLHLSCLILAKPTLTGHTKAVTSIDWSTSHVHLLALAGLDGAVYVWNVWSNGEKKVHVKWSKQGLSLLSCGYDCTSRLFDVERGVETQTFKEDQVVGVVKFHPDNVNLLLSGGLKGSLRLWDIRSKNKAVHEYVKDLGPVLDVEFMAGGKRFISSSDVSGRNISENAVVVWDVSREVPLSNQVYAEAYSCPCIKHHPRDSVFIAQSHGNYAAIFSANPPFKLNKYKRYEGHWVAGFPIKCNFSPDGETLVSGSSDGYIYMYGYKSTELIKKLKAYEHPCVDVTYHPVLSLFLSNHSGGIFFFLS</sequence>
<evidence type="ECO:0000256" key="2">
    <source>
        <dbReference type="ARBA" id="ARBA00022737"/>
    </source>
</evidence>
<dbReference type="AlphaFoldDB" id="A0A8X8BGL6"/>
<dbReference type="Proteomes" id="UP000886595">
    <property type="component" value="Unassembled WGS sequence"/>
</dbReference>
<dbReference type="OrthoDB" id="256303at2759"/>
<dbReference type="InterPro" id="IPR015943">
    <property type="entry name" value="WD40/YVTN_repeat-like_dom_sf"/>
</dbReference>
<evidence type="ECO:0000256" key="1">
    <source>
        <dbReference type="ARBA" id="ARBA00022574"/>
    </source>
</evidence>
<dbReference type="PANTHER" id="PTHR44566:SF1">
    <property type="entry name" value="WD REPEAT-CONTAINING PROTEIN 25"/>
    <property type="match status" value="1"/>
</dbReference>